<accession>A0A381Q4F3</accession>
<organism evidence="2">
    <name type="scientific">marine metagenome</name>
    <dbReference type="NCBI Taxonomy" id="408172"/>
    <lineage>
        <taxon>unclassified sequences</taxon>
        <taxon>metagenomes</taxon>
        <taxon>ecological metagenomes</taxon>
    </lineage>
</organism>
<proteinExistence type="predicted"/>
<feature type="compositionally biased region" description="Polar residues" evidence="1">
    <location>
        <begin position="27"/>
        <end position="42"/>
    </location>
</feature>
<evidence type="ECO:0000313" key="2">
    <source>
        <dbReference type="EMBL" id="SUZ73808.1"/>
    </source>
</evidence>
<dbReference type="EMBL" id="UINC01001191">
    <property type="protein sequence ID" value="SUZ73808.1"/>
    <property type="molecule type" value="Genomic_DNA"/>
</dbReference>
<feature type="region of interest" description="Disordered" evidence="1">
    <location>
        <begin position="21"/>
        <end position="42"/>
    </location>
</feature>
<reference evidence="2" key="1">
    <citation type="submission" date="2018-05" db="EMBL/GenBank/DDBJ databases">
        <authorList>
            <person name="Lanie J.A."/>
            <person name="Ng W.-L."/>
            <person name="Kazmierczak K.M."/>
            <person name="Andrzejewski T.M."/>
            <person name="Davidsen T.M."/>
            <person name="Wayne K.J."/>
            <person name="Tettelin H."/>
            <person name="Glass J.I."/>
            <person name="Rusch D."/>
            <person name="Podicherti R."/>
            <person name="Tsui H.-C.T."/>
            <person name="Winkler M.E."/>
        </authorList>
    </citation>
    <scope>NUCLEOTIDE SEQUENCE</scope>
</reference>
<gene>
    <name evidence="2" type="ORF">METZ01_LOCUS26662</name>
</gene>
<sequence length="42" mass="4826">MSLKSGCSDKYLIYRSKIEKRDRSDATDYTLNSTTQHSLELA</sequence>
<name>A0A381Q4F3_9ZZZZ</name>
<dbReference type="AlphaFoldDB" id="A0A381Q4F3"/>
<evidence type="ECO:0000256" key="1">
    <source>
        <dbReference type="SAM" id="MobiDB-lite"/>
    </source>
</evidence>
<protein>
    <submittedName>
        <fullName evidence="2">Uncharacterized protein</fullName>
    </submittedName>
</protein>